<proteinExistence type="predicted"/>
<dbReference type="InterPro" id="IPR041270">
    <property type="entry name" value="Phage_ABA_S"/>
</dbReference>
<protein>
    <recommendedName>
        <fullName evidence="1">Phage ABA sandwich domain-containing protein</fullName>
    </recommendedName>
</protein>
<gene>
    <name evidence="2" type="ORF">CfE428DRAFT_0923</name>
</gene>
<dbReference type="Pfam" id="PF18066">
    <property type="entry name" value="Phage_ABA_S"/>
    <property type="match status" value="1"/>
</dbReference>
<dbReference type="InterPro" id="IPR028985">
    <property type="entry name" value="Bacillus_phage_prot-like"/>
</dbReference>
<dbReference type="AlphaFoldDB" id="B4CW86"/>
<dbReference type="InParanoid" id="B4CW86"/>
<sequence length="169" mass="18941">MEKPNGTLPMRNDEAHVKLRVASLKELDALVGKYLTKEAPQVFWEEEHACLRFESIEEALEAMRDPYFQLFIPEDARANTALKEVQEFRAYSSDLALAWEVVERISPHSEPLHIRCVSGIWYACFGSLPESSSKSAPVAICLAALRAHGMDVDFSADWKSMPGSDRAVA</sequence>
<dbReference type="Gene3D" id="3.30.2120.10">
    <property type="entry name" value="Bacillus phage protein-like"/>
    <property type="match status" value="1"/>
</dbReference>
<evidence type="ECO:0000259" key="1">
    <source>
        <dbReference type="Pfam" id="PF18066"/>
    </source>
</evidence>
<evidence type="ECO:0000313" key="2">
    <source>
        <dbReference type="EMBL" id="EDY21678.1"/>
    </source>
</evidence>
<organism evidence="2 3">
    <name type="scientific">Chthoniobacter flavus Ellin428</name>
    <dbReference type="NCBI Taxonomy" id="497964"/>
    <lineage>
        <taxon>Bacteria</taxon>
        <taxon>Pseudomonadati</taxon>
        <taxon>Verrucomicrobiota</taxon>
        <taxon>Spartobacteria</taxon>
        <taxon>Chthoniobacterales</taxon>
        <taxon>Chthoniobacteraceae</taxon>
        <taxon>Chthoniobacter</taxon>
    </lineage>
</organism>
<comment type="caution">
    <text evidence="2">The sequence shown here is derived from an EMBL/GenBank/DDBJ whole genome shotgun (WGS) entry which is preliminary data.</text>
</comment>
<reference evidence="2 3" key="1">
    <citation type="journal article" date="2011" name="J. Bacteriol.">
        <title>Genome sequence of Chthoniobacter flavus Ellin428, an aerobic heterotrophic soil bacterium.</title>
        <authorList>
            <person name="Kant R."/>
            <person name="van Passel M.W."/>
            <person name="Palva A."/>
            <person name="Lucas S."/>
            <person name="Lapidus A."/>
            <person name="Glavina Del Rio T."/>
            <person name="Dalin E."/>
            <person name="Tice H."/>
            <person name="Bruce D."/>
            <person name="Goodwin L."/>
            <person name="Pitluck S."/>
            <person name="Larimer F.W."/>
            <person name="Land M.L."/>
            <person name="Hauser L."/>
            <person name="Sangwan P."/>
            <person name="de Vos W.M."/>
            <person name="Janssen P.H."/>
            <person name="Smidt H."/>
        </authorList>
    </citation>
    <scope>NUCLEOTIDE SEQUENCE [LARGE SCALE GENOMIC DNA]</scope>
    <source>
        <strain evidence="2 3">Ellin428</strain>
    </source>
</reference>
<name>B4CW86_9BACT</name>
<dbReference type="Proteomes" id="UP000005824">
    <property type="component" value="Unassembled WGS sequence"/>
</dbReference>
<evidence type="ECO:0000313" key="3">
    <source>
        <dbReference type="Proteomes" id="UP000005824"/>
    </source>
</evidence>
<keyword evidence="3" id="KW-1185">Reference proteome</keyword>
<dbReference type="EMBL" id="ABVL01000002">
    <property type="protein sequence ID" value="EDY21678.1"/>
    <property type="molecule type" value="Genomic_DNA"/>
</dbReference>
<feature type="domain" description="Phage ABA sandwich" evidence="1">
    <location>
        <begin position="89"/>
        <end position="145"/>
    </location>
</feature>
<accession>B4CW86</accession>